<comment type="pathway">
    <text evidence="3">Lipid metabolism.</text>
</comment>
<comment type="subcellular location">
    <subcellularLocation>
        <location evidence="1">Plastid</location>
        <location evidence="1">Chloroplast stroma</location>
    </subcellularLocation>
</comment>
<dbReference type="EC" id="2.3.1.15" evidence="5"/>
<organism evidence="16 17">
    <name type="scientific">Vanilla planifolia</name>
    <name type="common">Vanilla</name>
    <dbReference type="NCBI Taxonomy" id="51239"/>
    <lineage>
        <taxon>Eukaryota</taxon>
        <taxon>Viridiplantae</taxon>
        <taxon>Streptophyta</taxon>
        <taxon>Embryophyta</taxon>
        <taxon>Tracheophyta</taxon>
        <taxon>Spermatophyta</taxon>
        <taxon>Magnoliopsida</taxon>
        <taxon>Liliopsida</taxon>
        <taxon>Asparagales</taxon>
        <taxon>Orchidaceae</taxon>
        <taxon>Vanilloideae</taxon>
        <taxon>Vanilleae</taxon>
        <taxon>Vanilla</taxon>
    </lineage>
</organism>
<evidence type="ECO:0000313" key="17">
    <source>
        <dbReference type="Proteomes" id="UP000636800"/>
    </source>
</evidence>
<dbReference type="Gene3D" id="3.40.1130.10">
    <property type="entry name" value="Glycerol-3-phosphate (1)-acyltransferase"/>
    <property type="match status" value="1"/>
</dbReference>
<dbReference type="InterPro" id="IPR016222">
    <property type="entry name" value="G3P_O-acylTrfase_chlp"/>
</dbReference>
<accession>A0A835UGL5</accession>
<evidence type="ECO:0000256" key="10">
    <source>
        <dbReference type="ARBA" id="ARBA00022946"/>
    </source>
</evidence>
<dbReference type="GO" id="GO:0009570">
    <property type="term" value="C:chloroplast stroma"/>
    <property type="evidence" value="ECO:0007669"/>
    <property type="project" value="UniProtKB-SubCell"/>
</dbReference>
<dbReference type="SMART" id="SM00563">
    <property type="entry name" value="PlsC"/>
    <property type="match status" value="1"/>
</dbReference>
<keyword evidence="11" id="KW-0443">Lipid metabolism</keyword>
<keyword evidence="6" id="KW-0444">Lipid biosynthesis</keyword>
<keyword evidence="12" id="KW-0594">Phospholipid biosynthesis</keyword>
<evidence type="ECO:0000256" key="1">
    <source>
        <dbReference type="ARBA" id="ARBA00004470"/>
    </source>
</evidence>
<dbReference type="GO" id="GO:0006655">
    <property type="term" value="P:phosphatidylglycerol biosynthetic process"/>
    <property type="evidence" value="ECO:0007669"/>
    <property type="project" value="TreeGrafter"/>
</dbReference>
<evidence type="ECO:0000256" key="7">
    <source>
        <dbReference type="ARBA" id="ARBA00022528"/>
    </source>
</evidence>
<gene>
    <name evidence="16" type="ORF">HPP92_020895</name>
</gene>
<dbReference type="PANTHER" id="PTHR35695:SF1">
    <property type="entry name" value="GLYCEROL-3-PHOSPHATE ACYLTRANSFERASE, CHLOROPLASTIC"/>
    <property type="match status" value="1"/>
</dbReference>
<protein>
    <recommendedName>
        <fullName evidence="5">glycerol-3-phosphate 1-O-acyltransferase</fullName>
        <ecNumber evidence="5">2.3.1.15</ecNumber>
    </recommendedName>
</protein>
<feature type="domain" description="Phospholipid/glycerol acyltransferase" evidence="15">
    <location>
        <begin position="230"/>
        <end position="376"/>
    </location>
</feature>
<dbReference type="SUPFAM" id="SSF69593">
    <property type="entry name" value="Glycerol-3-phosphate (1)-acyltransferase"/>
    <property type="match status" value="1"/>
</dbReference>
<evidence type="ECO:0000256" key="12">
    <source>
        <dbReference type="ARBA" id="ARBA00023209"/>
    </source>
</evidence>
<evidence type="ECO:0000256" key="4">
    <source>
        <dbReference type="ARBA" id="ARBA00007937"/>
    </source>
</evidence>
<evidence type="ECO:0000256" key="2">
    <source>
        <dbReference type="ARBA" id="ARBA00004765"/>
    </source>
</evidence>
<keyword evidence="9" id="KW-0808">Transferase</keyword>
<evidence type="ECO:0000259" key="15">
    <source>
        <dbReference type="SMART" id="SM00563"/>
    </source>
</evidence>
<evidence type="ECO:0000256" key="5">
    <source>
        <dbReference type="ARBA" id="ARBA00013113"/>
    </source>
</evidence>
<sequence>MTSTVYLDSFKLMLLISAGPGRPGCHYGGKIWAPRGGFAGPSTSRSCVLAMASDGRRGRRRCGHLGFASRGWWMEEWREVMGWRRSVLASDFEAGGEVCLSRSPLRARTEEELLSYVRKEVEIGRLSSDIGYGLEELYHNYRNAVAQSGVSRADEIILSNMTVAFDRILIDIECPFIFSPHHKAIREPFDYYMFGQNYVRPLIDFRKSYVGNISFFFFEMEQHLRQGHNVILFSNHQTEADPAIIALLLEKTNPHLAEAMIFVAGDRVLTDPLCKPFSMGRNLLCVYSKKHMFDDPELVERKRRANTQSLKEMAVLLRNGSQIVWIAPSGGRDRLSGQTGEWLPATFDVSSLDNMRRLAEHSGVTGHFYPLAMLCYDVMPPPPQIEKEIGEQRKYHTMALACPWLQN</sequence>
<keyword evidence="10" id="KW-0809">Transit peptide</keyword>
<comment type="caution">
    <text evidence="16">The sequence shown here is derived from an EMBL/GenBank/DDBJ whole genome shotgun (WGS) entry which is preliminary data.</text>
</comment>
<dbReference type="UniPathway" id="UPA00557">
    <property type="reaction ID" value="UER00612"/>
</dbReference>
<dbReference type="Pfam" id="PF14829">
    <property type="entry name" value="GPAT_N"/>
    <property type="match status" value="1"/>
</dbReference>
<dbReference type="AlphaFoldDB" id="A0A835UGL5"/>
<evidence type="ECO:0000256" key="11">
    <source>
        <dbReference type="ARBA" id="ARBA00023098"/>
    </source>
</evidence>
<keyword evidence="7" id="KW-0150">Chloroplast</keyword>
<comment type="pathway">
    <text evidence="2">Phospholipid metabolism; CDP-diacylglycerol biosynthesis; CDP-diacylglycerol from sn-glycerol 3-phosphate: step 1/3.</text>
</comment>
<evidence type="ECO:0000256" key="14">
    <source>
        <dbReference type="ARBA" id="ARBA00023315"/>
    </source>
</evidence>
<dbReference type="GO" id="GO:0004366">
    <property type="term" value="F:glycerol-3-phosphate O-acyltransferase activity"/>
    <property type="evidence" value="ECO:0007669"/>
    <property type="project" value="UniProtKB-EC"/>
</dbReference>
<keyword evidence="14" id="KW-0012">Acyltransferase</keyword>
<evidence type="ECO:0000256" key="3">
    <source>
        <dbReference type="ARBA" id="ARBA00005189"/>
    </source>
</evidence>
<dbReference type="InterPro" id="IPR023083">
    <property type="entry name" value="G3P_O-acylTrfase_N"/>
</dbReference>
<comment type="similarity">
    <text evidence="4">Belongs to the GPAT/DAPAT family.</text>
</comment>
<dbReference type="Pfam" id="PF01553">
    <property type="entry name" value="Acyltransferase"/>
    <property type="match status" value="1"/>
</dbReference>
<evidence type="ECO:0000256" key="9">
    <source>
        <dbReference type="ARBA" id="ARBA00022679"/>
    </source>
</evidence>
<evidence type="ECO:0000256" key="6">
    <source>
        <dbReference type="ARBA" id="ARBA00022516"/>
    </source>
</evidence>
<dbReference type="Proteomes" id="UP000636800">
    <property type="component" value="Chromosome 11"/>
</dbReference>
<dbReference type="EMBL" id="JADCNL010000011">
    <property type="protein sequence ID" value="KAG0460598.1"/>
    <property type="molecule type" value="Genomic_DNA"/>
</dbReference>
<keyword evidence="13" id="KW-1208">Phospholipid metabolism</keyword>
<evidence type="ECO:0000256" key="13">
    <source>
        <dbReference type="ARBA" id="ARBA00023264"/>
    </source>
</evidence>
<dbReference type="PANTHER" id="PTHR35695">
    <property type="entry name" value="GLYCEROL-3-PHOSPHATE ACYLTRANSFERASE, CHLOROPLASTIC"/>
    <property type="match status" value="1"/>
</dbReference>
<keyword evidence="8" id="KW-0934">Plastid</keyword>
<dbReference type="InterPro" id="IPR002123">
    <property type="entry name" value="Plipid/glycerol_acylTrfase"/>
</dbReference>
<reference evidence="16 17" key="1">
    <citation type="journal article" date="2020" name="Nat. Food">
        <title>A phased Vanilla planifolia genome enables genetic improvement of flavour and production.</title>
        <authorList>
            <person name="Hasing T."/>
            <person name="Tang H."/>
            <person name="Brym M."/>
            <person name="Khazi F."/>
            <person name="Huang T."/>
            <person name="Chambers A.H."/>
        </authorList>
    </citation>
    <scope>NUCLEOTIDE SEQUENCE [LARGE SCALE GENOMIC DNA]</scope>
    <source>
        <tissue evidence="16">Leaf</tissue>
    </source>
</reference>
<dbReference type="Gene3D" id="1.10.1200.50">
    <property type="entry name" value="Glycerol-3-phosphate acyltransferase, alpha helical bundle, N-terminal"/>
    <property type="match status" value="1"/>
</dbReference>
<dbReference type="InterPro" id="IPR038114">
    <property type="entry name" value="GPAT_N_sf"/>
</dbReference>
<evidence type="ECO:0000313" key="16">
    <source>
        <dbReference type="EMBL" id="KAG0460598.1"/>
    </source>
</evidence>
<evidence type="ECO:0000256" key="8">
    <source>
        <dbReference type="ARBA" id="ARBA00022640"/>
    </source>
</evidence>
<dbReference type="GO" id="GO:0016024">
    <property type="term" value="P:CDP-diacylglycerol biosynthetic process"/>
    <property type="evidence" value="ECO:0007669"/>
    <property type="project" value="UniProtKB-UniPathway"/>
</dbReference>
<proteinExistence type="inferred from homology"/>
<name>A0A835UGL5_VANPL</name>
<keyword evidence="17" id="KW-1185">Reference proteome</keyword>